<name>A0ABT1IZ38_9ACTN</name>
<sequence>MAAGPAVSPPKLPSLTGLRFLAALMVFCFHTGLSNSPIPPNRPINPFADPDVAHAYEWLFVKAGYLGVSFFFVLSGFVLAWAARPGERAAAFLRRRMMKIFPNHLVIWALAMLLFAGSMAPTAGWLSNLFLLHTWFPQPDINLSVNPPTWSLGSEMLFYLSFPLLIGPIRRIAERRLWWWAALMVAGTVAVQLVTTYLVPDSPKSAITPVSDQQFWFGYLFPPGRMFEFVLGILLARIVLAGRWPRALGVLPAVLLMAAGYAAAWVVPFQYGFVVATVVPIGALIGAVAVVDVQGRRSWLRSRPMVWLGEVSFGFYLCQGVAIFWVRSLFDDVRFSTPVGFLVIAGFLVLTLLAGSVLYTCVERPAMRRWSRSRRATSASSVSDPARGAAAEPAPDRVRLAPLVPARGGED</sequence>
<feature type="transmembrane region" description="Helical" evidence="2">
    <location>
        <begin position="247"/>
        <end position="267"/>
    </location>
</feature>
<keyword evidence="5" id="KW-1185">Reference proteome</keyword>
<comment type="caution">
    <text evidence="4">The sequence shown here is derived from an EMBL/GenBank/DDBJ whole genome shotgun (WGS) entry which is preliminary data.</text>
</comment>
<dbReference type="Proteomes" id="UP001206483">
    <property type="component" value="Unassembled WGS sequence"/>
</dbReference>
<dbReference type="PANTHER" id="PTHR23028:SF131">
    <property type="entry name" value="BLR2367 PROTEIN"/>
    <property type="match status" value="1"/>
</dbReference>
<feature type="region of interest" description="Disordered" evidence="1">
    <location>
        <begin position="373"/>
        <end position="411"/>
    </location>
</feature>
<reference evidence="4 5" key="1">
    <citation type="submission" date="2022-06" db="EMBL/GenBank/DDBJ databases">
        <title>Sequencing the genomes of 1000 actinobacteria strains.</title>
        <authorList>
            <person name="Klenk H.-P."/>
        </authorList>
    </citation>
    <scope>NUCLEOTIDE SEQUENCE [LARGE SCALE GENOMIC DNA]</scope>
    <source>
        <strain evidence="4 5">DSM 41656</strain>
    </source>
</reference>
<keyword evidence="2" id="KW-0472">Membrane</keyword>
<keyword evidence="2" id="KW-0812">Transmembrane</keyword>
<evidence type="ECO:0000313" key="5">
    <source>
        <dbReference type="Proteomes" id="UP001206483"/>
    </source>
</evidence>
<feature type="domain" description="Acyltransferase 3" evidence="3">
    <location>
        <begin position="14"/>
        <end position="353"/>
    </location>
</feature>
<feature type="transmembrane region" description="Helical" evidence="2">
    <location>
        <begin position="305"/>
        <end position="326"/>
    </location>
</feature>
<evidence type="ECO:0000256" key="2">
    <source>
        <dbReference type="SAM" id="Phobius"/>
    </source>
</evidence>
<dbReference type="InterPro" id="IPR050879">
    <property type="entry name" value="Acyltransferase_3"/>
</dbReference>
<proteinExistence type="predicted"/>
<evidence type="ECO:0000256" key="1">
    <source>
        <dbReference type="SAM" id="MobiDB-lite"/>
    </source>
</evidence>
<evidence type="ECO:0000259" key="3">
    <source>
        <dbReference type="Pfam" id="PF01757"/>
    </source>
</evidence>
<dbReference type="EMBL" id="JAMZDX010000003">
    <property type="protein sequence ID" value="MCP2310199.1"/>
    <property type="molecule type" value="Genomic_DNA"/>
</dbReference>
<feature type="transmembrane region" description="Helical" evidence="2">
    <location>
        <begin position="178"/>
        <end position="199"/>
    </location>
</feature>
<organism evidence="4 5">
    <name type="scientific">Kitasatospora paracochleata</name>
    <dbReference type="NCBI Taxonomy" id="58354"/>
    <lineage>
        <taxon>Bacteria</taxon>
        <taxon>Bacillati</taxon>
        <taxon>Actinomycetota</taxon>
        <taxon>Actinomycetes</taxon>
        <taxon>Kitasatosporales</taxon>
        <taxon>Streptomycetaceae</taxon>
        <taxon>Kitasatospora</taxon>
    </lineage>
</organism>
<dbReference type="PANTHER" id="PTHR23028">
    <property type="entry name" value="ACETYLTRANSFERASE"/>
    <property type="match status" value="1"/>
</dbReference>
<feature type="transmembrane region" description="Helical" evidence="2">
    <location>
        <begin position="273"/>
        <end position="293"/>
    </location>
</feature>
<gene>
    <name evidence="4" type="ORF">FHR36_003332</name>
</gene>
<protein>
    <submittedName>
        <fullName evidence="4">Peptidoglycan/LPS O-acetylase OafA/YrhL</fullName>
    </submittedName>
</protein>
<keyword evidence="2" id="KW-1133">Transmembrane helix</keyword>
<feature type="transmembrane region" description="Helical" evidence="2">
    <location>
        <begin position="105"/>
        <end position="127"/>
    </location>
</feature>
<dbReference type="InterPro" id="IPR002656">
    <property type="entry name" value="Acyl_transf_3_dom"/>
</dbReference>
<feature type="transmembrane region" description="Helical" evidence="2">
    <location>
        <begin position="63"/>
        <end position="84"/>
    </location>
</feature>
<dbReference type="RefSeq" id="WP_253797998.1">
    <property type="nucleotide sequence ID" value="NZ_BAAAUB010000026.1"/>
</dbReference>
<accession>A0ABT1IZ38</accession>
<feature type="transmembrane region" description="Helical" evidence="2">
    <location>
        <begin position="147"/>
        <end position="166"/>
    </location>
</feature>
<dbReference type="Pfam" id="PF01757">
    <property type="entry name" value="Acyl_transf_3"/>
    <property type="match status" value="1"/>
</dbReference>
<evidence type="ECO:0000313" key="4">
    <source>
        <dbReference type="EMBL" id="MCP2310199.1"/>
    </source>
</evidence>
<feature type="transmembrane region" description="Helical" evidence="2">
    <location>
        <begin position="12"/>
        <end position="33"/>
    </location>
</feature>
<feature type="transmembrane region" description="Helical" evidence="2">
    <location>
        <begin position="338"/>
        <end position="362"/>
    </location>
</feature>
<feature type="transmembrane region" description="Helical" evidence="2">
    <location>
        <begin position="219"/>
        <end position="240"/>
    </location>
</feature>